<dbReference type="PANTHER" id="PTHR23402">
    <property type="entry name" value="PROTEASE FAMILY C15 PYROGLUTAMYL-PEPTIDASE I-RELATED"/>
    <property type="match status" value="1"/>
</dbReference>
<evidence type="ECO:0000313" key="6">
    <source>
        <dbReference type="EMBL" id="KAB8303505.1"/>
    </source>
</evidence>
<sequence length="263" mass="30619">MGSIIENENTPQENDIRVLVTGFGPFRAQYPINPSWEIASRLPRYVPTNVENEGHHPHARPPINKPIPRIKIDCYEAPVHVGYKAVRELVPRLLDETEPDYVLHIGMASGRPFYSCERRGHRSGYYVQDVDGELLNDEYNKSKEGDKWIWHDCPEELLTSLPFDKLFRQWKEACPEIDTRISEDAGNYLCDFIYYTSLAHRYKQRRPNKAMFLHVPVESDHEYIQKGVEITTELIRAMKLGLRISILKYVKAQWYDGIMALNA</sequence>
<keyword evidence="3" id="KW-0645">Protease</keyword>
<dbReference type="Proteomes" id="UP000326757">
    <property type="component" value="Unassembled WGS sequence"/>
</dbReference>
<dbReference type="InterPro" id="IPR000816">
    <property type="entry name" value="Peptidase_C15"/>
</dbReference>
<evidence type="ECO:0000256" key="3">
    <source>
        <dbReference type="ARBA" id="ARBA00022670"/>
    </source>
</evidence>
<organism evidence="6 7">
    <name type="scientific">Monilinia laxa</name>
    <name type="common">Brown rot fungus</name>
    <name type="synonym">Sclerotinia laxa</name>
    <dbReference type="NCBI Taxonomy" id="61186"/>
    <lineage>
        <taxon>Eukaryota</taxon>
        <taxon>Fungi</taxon>
        <taxon>Dikarya</taxon>
        <taxon>Ascomycota</taxon>
        <taxon>Pezizomycotina</taxon>
        <taxon>Leotiomycetes</taxon>
        <taxon>Helotiales</taxon>
        <taxon>Sclerotiniaceae</taxon>
        <taxon>Monilinia</taxon>
    </lineage>
</organism>
<dbReference type="PANTHER" id="PTHR23402:SF1">
    <property type="entry name" value="PYROGLUTAMYL-PEPTIDASE I"/>
    <property type="match status" value="1"/>
</dbReference>
<keyword evidence="5" id="KW-0788">Thiol protease</keyword>
<dbReference type="AlphaFoldDB" id="A0A5N6KII9"/>
<reference evidence="6 7" key="1">
    <citation type="submission" date="2019-06" db="EMBL/GenBank/DDBJ databases">
        <title>Genome Sequence of the Brown Rot Fungal Pathogen Monilinia laxa.</title>
        <authorList>
            <person name="De Miccolis Angelini R.M."/>
            <person name="Landi L."/>
            <person name="Abate D."/>
            <person name="Pollastro S."/>
            <person name="Romanazzi G."/>
            <person name="Faretra F."/>
        </authorList>
    </citation>
    <scope>NUCLEOTIDE SEQUENCE [LARGE SCALE GENOMIC DNA]</scope>
    <source>
        <strain evidence="6 7">Mlax316</strain>
    </source>
</reference>
<keyword evidence="2" id="KW-0963">Cytoplasm</keyword>
<dbReference type="GO" id="GO:0005829">
    <property type="term" value="C:cytosol"/>
    <property type="evidence" value="ECO:0007669"/>
    <property type="project" value="InterPro"/>
</dbReference>
<name>A0A5N6KII9_MONLA</name>
<dbReference type="OrthoDB" id="407146at2759"/>
<dbReference type="Gene3D" id="3.40.630.20">
    <property type="entry name" value="Peptidase C15, pyroglutamyl peptidase I-like"/>
    <property type="match status" value="1"/>
</dbReference>
<accession>A0A5N6KII9</accession>
<evidence type="ECO:0000256" key="2">
    <source>
        <dbReference type="ARBA" id="ARBA00022490"/>
    </source>
</evidence>
<proteinExistence type="inferred from homology"/>
<dbReference type="GO" id="GO:0016920">
    <property type="term" value="F:pyroglutamyl-peptidase activity"/>
    <property type="evidence" value="ECO:0007669"/>
    <property type="project" value="InterPro"/>
</dbReference>
<evidence type="ECO:0000256" key="1">
    <source>
        <dbReference type="ARBA" id="ARBA00006641"/>
    </source>
</evidence>
<dbReference type="Pfam" id="PF01470">
    <property type="entry name" value="Peptidase_C15"/>
    <property type="match status" value="1"/>
</dbReference>
<gene>
    <name evidence="6" type="ORF">EYC80_004917</name>
</gene>
<evidence type="ECO:0000256" key="5">
    <source>
        <dbReference type="ARBA" id="ARBA00022807"/>
    </source>
</evidence>
<dbReference type="GO" id="GO:0006508">
    <property type="term" value="P:proteolysis"/>
    <property type="evidence" value="ECO:0007669"/>
    <property type="project" value="UniProtKB-KW"/>
</dbReference>
<dbReference type="SUPFAM" id="SSF53182">
    <property type="entry name" value="Pyrrolidone carboxyl peptidase (pyroglutamate aminopeptidase)"/>
    <property type="match status" value="1"/>
</dbReference>
<comment type="caution">
    <text evidence="6">The sequence shown here is derived from an EMBL/GenBank/DDBJ whole genome shotgun (WGS) entry which is preliminary data.</text>
</comment>
<keyword evidence="4" id="KW-0378">Hydrolase</keyword>
<comment type="similarity">
    <text evidence="1">Belongs to the peptidase C15 family.</text>
</comment>
<evidence type="ECO:0000256" key="4">
    <source>
        <dbReference type="ARBA" id="ARBA00022801"/>
    </source>
</evidence>
<dbReference type="InterPro" id="IPR016125">
    <property type="entry name" value="Peptidase_C15-like"/>
</dbReference>
<evidence type="ECO:0000313" key="7">
    <source>
        <dbReference type="Proteomes" id="UP000326757"/>
    </source>
</evidence>
<dbReference type="EMBL" id="VIGI01000002">
    <property type="protein sequence ID" value="KAB8303505.1"/>
    <property type="molecule type" value="Genomic_DNA"/>
</dbReference>
<keyword evidence="7" id="KW-1185">Reference proteome</keyword>
<dbReference type="CDD" id="cd00501">
    <property type="entry name" value="Peptidase_C15"/>
    <property type="match status" value="1"/>
</dbReference>
<protein>
    <submittedName>
        <fullName evidence="6">Uncharacterized protein</fullName>
    </submittedName>
</protein>
<dbReference type="InterPro" id="IPR036440">
    <property type="entry name" value="Peptidase_C15-like_sf"/>
</dbReference>